<feature type="domain" description="UspA" evidence="2">
    <location>
        <begin position="1"/>
        <end position="143"/>
    </location>
</feature>
<dbReference type="InterPro" id="IPR006015">
    <property type="entry name" value="Universal_stress_UspA"/>
</dbReference>
<evidence type="ECO:0000313" key="4">
    <source>
        <dbReference type="Proteomes" id="UP001549749"/>
    </source>
</evidence>
<proteinExistence type="inferred from homology"/>
<dbReference type="RefSeq" id="WP_354662588.1">
    <property type="nucleotide sequence ID" value="NZ_JBEXAC010000002.1"/>
</dbReference>
<evidence type="ECO:0000256" key="1">
    <source>
        <dbReference type="ARBA" id="ARBA00008791"/>
    </source>
</evidence>
<dbReference type="CDD" id="cd00293">
    <property type="entry name" value="USP-like"/>
    <property type="match status" value="1"/>
</dbReference>
<dbReference type="Gene3D" id="3.40.50.620">
    <property type="entry name" value="HUPs"/>
    <property type="match status" value="2"/>
</dbReference>
<comment type="similarity">
    <text evidence="1">Belongs to the universal stress protein A family.</text>
</comment>
<sequence>MKTILLPTDFSDTAYHAAEYACMLTRQFGAKRLILFHAYQTLVSIADVPGAIPLNGDELRQNSEAELLKLYHLLKPLADSQTEISYLAEEAGVPLSFNAMAERLGVDLIVMGITGKSKIEQQLIGSNAIHVAKESNFPVIIVPPSAALENVQRIVFACDLKKIAGTTAIPRLKKVLDAFHAKVLVLNVDHKEKNFRPETAIELKELYEALEGYGAEFNYTDNADAATGIMEFARQEDASLIITIPKNYGFFEGLFRSSTTKKLAYQTNVPLLLLHEA</sequence>
<comment type="caution">
    <text evidence="3">The sequence shown here is derived from an EMBL/GenBank/DDBJ whole genome shotgun (WGS) entry which is preliminary data.</text>
</comment>
<evidence type="ECO:0000313" key="3">
    <source>
        <dbReference type="EMBL" id="MET7000027.1"/>
    </source>
</evidence>
<dbReference type="Pfam" id="PF00582">
    <property type="entry name" value="Usp"/>
    <property type="match status" value="2"/>
</dbReference>
<reference evidence="3 4" key="1">
    <citation type="submission" date="2024-06" db="EMBL/GenBank/DDBJ databases">
        <title>Chitinophaga defluvii sp. nov., isolated from municipal sewage.</title>
        <authorList>
            <person name="Zhang L."/>
        </authorList>
    </citation>
    <scope>NUCLEOTIDE SEQUENCE [LARGE SCALE GENOMIC DNA]</scope>
    <source>
        <strain evidence="3 4">H8</strain>
    </source>
</reference>
<dbReference type="InterPro" id="IPR014729">
    <property type="entry name" value="Rossmann-like_a/b/a_fold"/>
</dbReference>
<protein>
    <submittedName>
        <fullName evidence="3">Universal stress protein</fullName>
    </submittedName>
</protein>
<feature type="domain" description="UspA" evidence="2">
    <location>
        <begin position="205"/>
        <end position="274"/>
    </location>
</feature>
<accession>A0ABV2TBK2</accession>
<dbReference type="EMBL" id="JBEXAC010000002">
    <property type="protein sequence ID" value="MET7000027.1"/>
    <property type="molecule type" value="Genomic_DNA"/>
</dbReference>
<dbReference type="PANTHER" id="PTHR46268">
    <property type="entry name" value="STRESS RESPONSE PROTEIN NHAX"/>
    <property type="match status" value="1"/>
</dbReference>
<dbReference type="SUPFAM" id="SSF52402">
    <property type="entry name" value="Adenine nucleotide alpha hydrolases-like"/>
    <property type="match status" value="2"/>
</dbReference>
<gene>
    <name evidence="3" type="ORF">ABR189_21740</name>
</gene>
<dbReference type="PANTHER" id="PTHR46268:SF6">
    <property type="entry name" value="UNIVERSAL STRESS PROTEIN UP12"/>
    <property type="match status" value="1"/>
</dbReference>
<dbReference type="InterPro" id="IPR006016">
    <property type="entry name" value="UspA"/>
</dbReference>
<name>A0ABV2TBK2_9BACT</name>
<dbReference type="PRINTS" id="PR01438">
    <property type="entry name" value="UNVRSLSTRESS"/>
</dbReference>
<dbReference type="Proteomes" id="UP001549749">
    <property type="component" value="Unassembled WGS sequence"/>
</dbReference>
<organism evidence="3 4">
    <name type="scientific">Chitinophaga defluvii</name>
    <dbReference type="NCBI Taxonomy" id="3163343"/>
    <lineage>
        <taxon>Bacteria</taxon>
        <taxon>Pseudomonadati</taxon>
        <taxon>Bacteroidota</taxon>
        <taxon>Chitinophagia</taxon>
        <taxon>Chitinophagales</taxon>
        <taxon>Chitinophagaceae</taxon>
        <taxon>Chitinophaga</taxon>
    </lineage>
</organism>
<keyword evidence="4" id="KW-1185">Reference proteome</keyword>
<evidence type="ECO:0000259" key="2">
    <source>
        <dbReference type="Pfam" id="PF00582"/>
    </source>
</evidence>